<organism evidence="4">
    <name type="scientific">Gongylonema pulchrum</name>
    <dbReference type="NCBI Taxonomy" id="637853"/>
    <lineage>
        <taxon>Eukaryota</taxon>
        <taxon>Metazoa</taxon>
        <taxon>Ecdysozoa</taxon>
        <taxon>Nematoda</taxon>
        <taxon>Chromadorea</taxon>
        <taxon>Rhabditida</taxon>
        <taxon>Spirurina</taxon>
        <taxon>Spiruromorpha</taxon>
        <taxon>Spiruroidea</taxon>
        <taxon>Gongylonematidae</taxon>
        <taxon>Gongylonema</taxon>
    </lineage>
</organism>
<reference evidence="2 3" key="2">
    <citation type="submission" date="2018-11" db="EMBL/GenBank/DDBJ databases">
        <authorList>
            <consortium name="Pathogen Informatics"/>
        </authorList>
    </citation>
    <scope>NUCLEOTIDE SEQUENCE [LARGE SCALE GENOMIC DNA]</scope>
</reference>
<dbReference type="InterPro" id="IPR017937">
    <property type="entry name" value="Thioredoxin_CS"/>
</dbReference>
<sequence length="94" mass="10962">MFLDRFGDDINWIPWEEAFSKAKSLNKPIFLLIHKTWCGACQALKGEFKNSNRRDELVKLSKKFVMVNTEDDEEPESEKYAPDGGYIPRIFFLG</sequence>
<evidence type="ECO:0000313" key="2">
    <source>
        <dbReference type="EMBL" id="VDN22702.1"/>
    </source>
</evidence>
<accession>A0A183DY48</accession>
<dbReference type="Gene3D" id="3.40.30.10">
    <property type="entry name" value="Glutaredoxin"/>
    <property type="match status" value="1"/>
</dbReference>
<reference evidence="4" key="1">
    <citation type="submission" date="2016-06" db="UniProtKB">
        <authorList>
            <consortium name="WormBaseParasite"/>
        </authorList>
    </citation>
    <scope>IDENTIFICATION</scope>
</reference>
<dbReference type="EMBL" id="UYRT01080414">
    <property type="protein sequence ID" value="VDN22702.1"/>
    <property type="molecule type" value="Genomic_DNA"/>
</dbReference>
<dbReference type="SUPFAM" id="SSF52833">
    <property type="entry name" value="Thioredoxin-like"/>
    <property type="match status" value="1"/>
</dbReference>
<name>A0A183DY48_9BILA</name>
<proteinExistence type="predicted"/>
<dbReference type="PANTHER" id="PTHR15337:SF11">
    <property type="entry name" value="THIOREDOXIN DOMAIN-CONTAINING PROTEIN"/>
    <property type="match status" value="1"/>
</dbReference>
<dbReference type="Pfam" id="PF13899">
    <property type="entry name" value="Thioredoxin_7"/>
    <property type="match status" value="1"/>
</dbReference>
<dbReference type="Proteomes" id="UP000271098">
    <property type="component" value="Unassembled WGS sequence"/>
</dbReference>
<dbReference type="GO" id="GO:0005783">
    <property type="term" value="C:endoplasmic reticulum"/>
    <property type="evidence" value="ECO:0007669"/>
    <property type="project" value="TreeGrafter"/>
</dbReference>
<evidence type="ECO:0000313" key="3">
    <source>
        <dbReference type="Proteomes" id="UP000271098"/>
    </source>
</evidence>
<gene>
    <name evidence="2" type="ORF">GPUH_LOCUS13639</name>
</gene>
<dbReference type="OrthoDB" id="262308at2759"/>
<dbReference type="PROSITE" id="PS00194">
    <property type="entry name" value="THIOREDOXIN_1"/>
    <property type="match status" value="1"/>
</dbReference>
<dbReference type="WBParaSite" id="GPUH_0001365401-mRNA-1">
    <property type="protein sequence ID" value="GPUH_0001365401-mRNA-1"/>
    <property type="gene ID" value="GPUH_0001365401"/>
</dbReference>
<keyword evidence="3" id="KW-1185">Reference proteome</keyword>
<evidence type="ECO:0000313" key="4">
    <source>
        <dbReference type="WBParaSite" id="GPUH_0001365401-mRNA-1"/>
    </source>
</evidence>
<dbReference type="InterPro" id="IPR051099">
    <property type="entry name" value="AGR/TXD"/>
</dbReference>
<evidence type="ECO:0000256" key="1">
    <source>
        <dbReference type="ARBA" id="ARBA00022729"/>
    </source>
</evidence>
<keyword evidence="1" id="KW-0732">Signal</keyword>
<protein>
    <submittedName>
        <fullName evidence="4">Thioredoxin domain-containing protein</fullName>
    </submittedName>
</protein>
<dbReference type="AlphaFoldDB" id="A0A183DY48"/>
<dbReference type="InterPro" id="IPR036249">
    <property type="entry name" value="Thioredoxin-like_sf"/>
</dbReference>
<dbReference type="PANTHER" id="PTHR15337">
    <property type="entry name" value="ANTERIOR GRADIENT PROTEIN-RELATED"/>
    <property type="match status" value="1"/>
</dbReference>